<dbReference type="InterPro" id="IPR001867">
    <property type="entry name" value="OmpR/PhoB-type_DNA-bd"/>
</dbReference>
<feature type="DNA-binding region" description="OmpR/PhoB-type" evidence="5">
    <location>
        <begin position="1"/>
        <end position="90"/>
    </location>
</feature>
<sequence>MRFVVLGNVEVHGDDGPVAIDAHKQRLLLAVLLSRAGRPIPSDALVETLWHGNPPSAVRKALSWHVLKLREALGDRERVRFRSGGYVLAAEPDEVDARRFERLYREALAGAGSDPRAAARTLARASELWRGNNAYGDLADVGELRDESNRLNELRLAMLDKRYELELALGRHDESVPALRALVAEYPYTEVFRAHLMLALYRGGRRAEALRVYREARELLVGDLGLEPGERLRRLHEDIRASAASLDLGADATAVAAAPIAELPANISTFTGRDGEVTELLEWLRPGDRDSPVTAVVSGGGGVGKSALAVRVAHRLAARYPDGQLYLNLHGNTPDVKPLAHAEALSRVLRSLSVAPPPGGHDVDELAGLFRTATAGQRMLFLFDDARDAAQLRPLLPSGKHCGVIVTSRDPLYSLDDVRHLELEPLGPADSAALFRRLLPGRRLADEPVAADRIVELCASLPLALCIAAARINSRPRWPLADFAERLADSDRRLSELAIDDRAVRASFATSYEDLDAMQSRLFRLSSLLESPDFTVELAAAALDWRAEATEELLDDLVTFHLVDSPTPGRYRMHDLIRLYARERAETDEPAADRDAALRRVFLRLAAATRSALLAVQPLAEWRLAIGLDEDATGPSFADAAEAETWIDAEAQNLIALSKQASRAPDTGAAAVAIAVRTFTALMPRGHWRESVAIAEVAVAAARTAGDPYGLAVALRDLGQAQRAMKLRPEATTTLTEALKVCRDNGFHERVPGILNFLADVHRQEGEYDTAIGLLREGLAACDEHVADERIAIEIKNGLLTSLGFNYEQTGQFDHAAEAHREAIAISHGDPPAHAIALGNLAHVLRRQGEATQAIPLLEEALQLLNDSGNSRTFAAAHKHWVLADASDDLADPARAREHWNLAAEILGELKLITLEEEAGIRSAPRPEMPQPLRF</sequence>
<dbReference type="Pfam" id="PF13374">
    <property type="entry name" value="TPR_10"/>
    <property type="match status" value="1"/>
</dbReference>
<dbReference type="PROSITE" id="PS51755">
    <property type="entry name" value="OMPR_PHOB"/>
    <property type="match status" value="1"/>
</dbReference>
<dbReference type="STRING" id="446470.Snas_3874"/>
<organism evidence="7 8">
    <name type="scientific">Stackebrandtia nassauensis (strain DSM 44728 / CIP 108903 / NRRL B-16338 / NBRC 102104 / LLR-40K-21)</name>
    <dbReference type="NCBI Taxonomy" id="446470"/>
    <lineage>
        <taxon>Bacteria</taxon>
        <taxon>Bacillati</taxon>
        <taxon>Actinomycetota</taxon>
        <taxon>Actinomycetes</taxon>
        <taxon>Glycomycetales</taxon>
        <taxon>Glycomycetaceae</taxon>
        <taxon>Stackebrandtia</taxon>
    </lineage>
</organism>
<dbReference type="EMBL" id="CP001778">
    <property type="protein sequence ID" value="ADD43529.1"/>
    <property type="molecule type" value="Genomic_DNA"/>
</dbReference>
<evidence type="ECO:0000259" key="6">
    <source>
        <dbReference type="PROSITE" id="PS51755"/>
    </source>
</evidence>
<dbReference type="InterPro" id="IPR016032">
    <property type="entry name" value="Sig_transdc_resp-reg_C-effctor"/>
</dbReference>
<reference evidence="7 8" key="1">
    <citation type="journal article" date="2009" name="Stand. Genomic Sci.">
        <title>Complete genome sequence of Stackebrandtia nassauensis type strain (LLR-40K-21).</title>
        <authorList>
            <person name="Munk C."/>
            <person name="Lapidus A."/>
            <person name="Copeland A."/>
            <person name="Jando M."/>
            <person name="Mayilraj S."/>
            <person name="Glavina Del Rio T."/>
            <person name="Nolan M."/>
            <person name="Chen F."/>
            <person name="Lucas S."/>
            <person name="Tice H."/>
            <person name="Cheng J.F."/>
            <person name="Han C."/>
            <person name="Detter J.C."/>
            <person name="Bruce D."/>
            <person name="Goodwin L."/>
            <person name="Chain P."/>
            <person name="Pitluck S."/>
            <person name="Goker M."/>
            <person name="Ovchinikova G."/>
            <person name="Pati A."/>
            <person name="Ivanova N."/>
            <person name="Mavromatis K."/>
            <person name="Chen A."/>
            <person name="Palaniappan K."/>
            <person name="Land M."/>
            <person name="Hauser L."/>
            <person name="Chang Y.J."/>
            <person name="Jeffries C.D."/>
            <person name="Bristow J."/>
            <person name="Eisen J.A."/>
            <person name="Markowitz V."/>
            <person name="Hugenholtz P."/>
            <person name="Kyrpides N.C."/>
            <person name="Klenk H.P."/>
        </authorList>
    </citation>
    <scope>NUCLEOTIDE SEQUENCE [LARGE SCALE GENOMIC DNA]</scope>
    <source>
        <strain evidence="8">DSM 44728 / CIP 108903 / NRRL B-16338 / NBRC 102104 / LLR-40K-21</strain>
    </source>
</reference>
<dbReference type="Gene3D" id="1.25.40.10">
    <property type="entry name" value="Tetratricopeptide repeat domain"/>
    <property type="match status" value="2"/>
</dbReference>
<dbReference type="KEGG" id="sna:Snas_3874"/>
<dbReference type="GO" id="GO:0003677">
    <property type="term" value="F:DNA binding"/>
    <property type="evidence" value="ECO:0007669"/>
    <property type="project" value="UniProtKB-UniRule"/>
</dbReference>
<name>D3PYU6_STANL</name>
<dbReference type="AlphaFoldDB" id="D3PYU6"/>
<feature type="domain" description="OmpR/PhoB-type" evidence="6">
    <location>
        <begin position="1"/>
        <end position="90"/>
    </location>
</feature>
<dbReference type="GO" id="GO:0000160">
    <property type="term" value="P:phosphorelay signal transduction system"/>
    <property type="evidence" value="ECO:0007669"/>
    <property type="project" value="InterPro"/>
</dbReference>
<dbReference type="Pfam" id="PF03704">
    <property type="entry name" value="BTAD"/>
    <property type="match status" value="1"/>
</dbReference>
<dbReference type="SUPFAM" id="SSF52540">
    <property type="entry name" value="P-loop containing nucleoside triphosphate hydrolases"/>
    <property type="match status" value="1"/>
</dbReference>
<evidence type="ECO:0000256" key="4">
    <source>
        <dbReference type="ARBA" id="ARBA00023163"/>
    </source>
</evidence>
<dbReference type="InterPro" id="IPR036388">
    <property type="entry name" value="WH-like_DNA-bd_sf"/>
</dbReference>
<evidence type="ECO:0000313" key="7">
    <source>
        <dbReference type="EMBL" id="ADD43529.1"/>
    </source>
</evidence>
<comment type="similarity">
    <text evidence="1">Belongs to the AfsR/DnrI/RedD regulatory family.</text>
</comment>
<dbReference type="InterPro" id="IPR005158">
    <property type="entry name" value="BTAD"/>
</dbReference>
<dbReference type="SMART" id="SM01043">
    <property type="entry name" value="BTAD"/>
    <property type="match status" value="1"/>
</dbReference>
<keyword evidence="4" id="KW-0804">Transcription</keyword>
<proteinExistence type="inferred from homology"/>
<evidence type="ECO:0000256" key="5">
    <source>
        <dbReference type="PROSITE-ProRule" id="PRU01091"/>
    </source>
</evidence>
<dbReference type="eggNOG" id="COG3903">
    <property type="taxonomic scope" value="Bacteria"/>
</dbReference>
<dbReference type="CDD" id="cd15831">
    <property type="entry name" value="BTAD"/>
    <property type="match status" value="1"/>
</dbReference>
<dbReference type="Pfam" id="PF13176">
    <property type="entry name" value="TPR_7"/>
    <property type="match status" value="1"/>
</dbReference>
<evidence type="ECO:0000256" key="1">
    <source>
        <dbReference type="ARBA" id="ARBA00005820"/>
    </source>
</evidence>
<dbReference type="Pfam" id="PF00486">
    <property type="entry name" value="Trans_reg_C"/>
    <property type="match status" value="1"/>
</dbReference>
<protein>
    <submittedName>
        <fullName evidence="7">Transcriptional regulator, SARP family</fullName>
    </submittedName>
</protein>
<evidence type="ECO:0000313" key="8">
    <source>
        <dbReference type="Proteomes" id="UP000000844"/>
    </source>
</evidence>
<dbReference type="InterPro" id="IPR027417">
    <property type="entry name" value="P-loop_NTPase"/>
</dbReference>
<dbReference type="GO" id="GO:0006355">
    <property type="term" value="P:regulation of DNA-templated transcription"/>
    <property type="evidence" value="ECO:0007669"/>
    <property type="project" value="InterPro"/>
</dbReference>
<dbReference type="SUPFAM" id="SSF48452">
    <property type="entry name" value="TPR-like"/>
    <property type="match status" value="2"/>
</dbReference>
<gene>
    <name evidence="7" type="ordered locus">Snas_3874</name>
</gene>
<dbReference type="InterPro" id="IPR011990">
    <property type="entry name" value="TPR-like_helical_dom_sf"/>
</dbReference>
<dbReference type="SUPFAM" id="SSF46894">
    <property type="entry name" value="C-terminal effector domain of the bipartite response regulators"/>
    <property type="match status" value="1"/>
</dbReference>
<keyword evidence="2" id="KW-0805">Transcription regulation</keyword>
<evidence type="ECO:0000256" key="3">
    <source>
        <dbReference type="ARBA" id="ARBA00023125"/>
    </source>
</evidence>
<dbReference type="Proteomes" id="UP000000844">
    <property type="component" value="Chromosome"/>
</dbReference>
<dbReference type="PANTHER" id="PTHR35807">
    <property type="entry name" value="TRANSCRIPTIONAL REGULATOR REDD-RELATED"/>
    <property type="match status" value="1"/>
</dbReference>
<dbReference type="InterPro" id="IPR051677">
    <property type="entry name" value="AfsR-DnrI-RedD_regulator"/>
</dbReference>
<evidence type="ECO:0000256" key="2">
    <source>
        <dbReference type="ARBA" id="ARBA00023015"/>
    </source>
</evidence>
<dbReference type="SMART" id="SM00862">
    <property type="entry name" value="Trans_reg_C"/>
    <property type="match status" value="1"/>
</dbReference>
<keyword evidence="3 5" id="KW-0238">DNA-binding</keyword>
<dbReference type="PANTHER" id="PTHR35807:SF1">
    <property type="entry name" value="TRANSCRIPTIONAL REGULATOR REDD"/>
    <property type="match status" value="1"/>
</dbReference>
<dbReference type="HOGENOM" id="CLU_004665_2_0_11"/>
<dbReference type="InterPro" id="IPR019734">
    <property type="entry name" value="TPR_rpt"/>
</dbReference>
<dbReference type="SMART" id="SM00028">
    <property type="entry name" value="TPR"/>
    <property type="match status" value="4"/>
</dbReference>
<dbReference type="Gene3D" id="1.10.10.10">
    <property type="entry name" value="Winged helix-like DNA-binding domain superfamily/Winged helix DNA-binding domain"/>
    <property type="match status" value="1"/>
</dbReference>
<keyword evidence="8" id="KW-1185">Reference proteome</keyword>
<dbReference type="GO" id="GO:0043531">
    <property type="term" value="F:ADP binding"/>
    <property type="evidence" value="ECO:0007669"/>
    <property type="project" value="InterPro"/>
</dbReference>
<dbReference type="Gene3D" id="3.40.50.300">
    <property type="entry name" value="P-loop containing nucleotide triphosphate hydrolases"/>
    <property type="match status" value="1"/>
</dbReference>
<dbReference type="eggNOG" id="COG3629">
    <property type="taxonomic scope" value="Bacteria"/>
</dbReference>
<accession>D3PYU6</accession>